<keyword evidence="5" id="KW-1185">Reference proteome</keyword>
<dbReference type="PRINTS" id="PR00455">
    <property type="entry name" value="HTHTETR"/>
</dbReference>
<dbReference type="InterPro" id="IPR001647">
    <property type="entry name" value="HTH_TetR"/>
</dbReference>
<dbReference type="RefSeq" id="WP_310256032.1">
    <property type="nucleotide sequence ID" value="NZ_JAVDWA010000001.1"/>
</dbReference>
<evidence type="ECO:0000259" key="3">
    <source>
        <dbReference type="PROSITE" id="PS50977"/>
    </source>
</evidence>
<protein>
    <submittedName>
        <fullName evidence="4">AcrR family transcriptional regulator</fullName>
    </submittedName>
</protein>
<dbReference type="InterPro" id="IPR009057">
    <property type="entry name" value="Homeodomain-like_sf"/>
</dbReference>
<dbReference type="PROSITE" id="PS01081">
    <property type="entry name" value="HTH_TETR_1"/>
    <property type="match status" value="1"/>
</dbReference>
<proteinExistence type="predicted"/>
<evidence type="ECO:0000256" key="2">
    <source>
        <dbReference type="PROSITE-ProRule" id="PRU00335"/>
    </source>
</evidence>
<dbReference type="SUPFAM" id="SSF46689">
    <property type="entry name" value="Homeodomain-like"/>
    <property type="match status" value="1"/>
</dbReference>
<keyword evidence="1 2" id="KW-0238">DNA-binding</keyword>
<dbReference type="InterPro" id="IPR050624">
    <property type="entry name" value="HTH-type_Tx_Regulator"/>
</dbReference>
<sequence>MEKVKKDKRVEIIEKAIEMFAEKGYHATSVQEIAKALSISKGGFYTYFPSKDDLIIEIFHYYSEKMRSGMKQVSEDHPPKKRMEMQLKVQIENYIAHKPFMQMHFREQNASIIKGIQVFIRKNFFELSKWYESHLMQIYGPKIEPYLSDVITICEGIKQSFIRAFMFIEDPVDIESFSLYLMERYDNVIQGLIHTDMNPVLDKKKMDEKLRPWSEKESKEEVAKDILNLIKEQIEQEPLEENQREDFIQVIEFILQEIKKDQPQKMVIQGMLANLRGVNNIEKERERFAELMNVQLL</sequence>
<dbReference type="Proteomes" id="UP001258181">
    <property type="component" value="Unassembled WGS sequence"/>
</dbReference>
<dbReference type="PANTHER" id="PTHR43479">
    <property type="entry name" value="ACREF/ENVCD OPERON REPRESSOR-RELATED"/>
    <property type="match status" value="1"/>
</dbReference>
<dbReference type="EMBL" id="JAVDWA010000001">
    <property type="protein sequence ID" value="MDR7071457.1"/>
    <property type="molecule type" value="Genomic_DNA"/>
</dbReference>
<dbReference type="InterPro" id="IPR023772">
    <property type="entry name" value="DNA-bd_HTH_TetR-type_CS"/>
</dbReference>
<organism evidence="4 5">
    <name type="scientific">Fictibacillus barbaricus</name>
    <dbReference type="NCBI Taxonomy" id="182136"/>
    <lineage>
        <taxon>Bacteria</taxon>
        <taxon>Bacillati</taxon>
        <taxon>Bacillota</taxon>
        <taxon>Bacilli</taxon>
        <taxon>Bacillales</taxon>
        <taxon>Fictibacillaceae</taxon>
        <taxon>Fictibacillus</taxon>
    </lineage>
</organism>
<comment type="caution">
    <text evidence="4">The sequence shown here is derived from an EMBL/GenBank/DDBJ whole genome shotgun (WGS) entry which is preliminary data.</text>
</comment>
<dbReference type="PANTHER" id="PTHR43479:SF22">
    <property type="entry name" value="TRANSCRIPTIONAL REGULATOR, TETR FAMILY"/>
    <property type="match status" value="1"/>
</dbReference>
<feature type="DNA-binding region" description="H-T-H motif" evidence="2">
    <location>
        <begin position="29"/>
        <end position="48"/>
    </location>
</feature>
<accession>A0ABU1TW81</accession>
<evidence type="ECO:0000256" key="1">
    <source>
        <dbReference type="ARBA" id="ARBA00023125"/>
    </source>
</evidence>
<gene>
    <name evidence="4" type="ORF">J2X07_000432</name>
</gene>
<feature type="domain" description="HTH tetR-type" evidence="3">
    <location>
        <begin position="6"/>
        <end position="66"/>
    </location>
</feature>
<reference evidence="4 5" key="1">
    <citation type="submission" date="2023-07" db="EMBL/GenBank/DDBJ databases">
        <title>Sorghum-associated microbial communities from plants grown in Nebraska, USA.</title>
        <authorList>
            <person name="Schachtman D."/>
        </authorList>
    </citation>
    <scope>NUCLEOTIDE SEQUENCE [LARGE SCALE GENOMIC DNA]</scope>
    <source>
        <strain evidence="4 5">BE211</strain>
    </source>
</reference>
<dbReference type="Gene3D" id="1.10.357.10">
    <property type="entry name" value="Tetracycline Repressor, domain 2"/>
    <property type="match status" value="1"/>
</dbReference>
<dbReference type="Pfam" id="PF00440">
    <property type="entry name" value="TetR_N"/>
    <property type="match status" value="1"/>
</dbReference>
<name>A0ABU1TW81_9BACL</name>
<evidence type="ECO:0000313" key="4">
    <source>
        <dbReference type="EMBL" id="MDR7071457.1"/>
    </source>
</evidence>
<dbReference type="PROSITE" id="PS50977">
    <property type="entry name" value="HTH_TETR_2"/>
    <property type="match status" value="1"/>
</dbReference>
<evidence type="ECO:0000313" key="5">
    <source>
        <dbReference type="Proteomes" id="UP001258181"/>
    </source>
</evidence>